<proteinExistence type="predicted"/>
<reference evidence="2" key="1">
    <citation type="submission" date="2018-11" db="EMBL/GenBank/DDBJ databases">
        <title>Rhizobium chutanense sp. nov., isolated from root nodules of Phaseolus vulgaris in China.</title>
        <authorList>
            <person name="Huo Y."/>
        </authorList>
    </citation>
    <scope>NUCLEOTIDE SEQUENCE [LARGE SCALE GENOMIC DNA]</scope>
    <source>
        <strain evidence="2">CCBAU 65647</strain>
    </source>
</reference>
<protein>
    <submittedName>
        <fullName evidence="1">Methyltransferase, TIGR04325 family</fullName>
        <ecNumber evidence="1">2.1.1.-</ecNumber>
    </submittedName>
</protein>
<dbReference type="GO" id="GO:0008168">
    <property type="term" value="F:methyltransferase activity"/>
    <property type="evidence" value="ECO:0007669"/>
    <property type="project" value="UniProtKB-KW"/>
</dbReference>
<organism evidence="1 2">
    <name type="scientific">Rhizobium vallis</name>
    <dbReference type="NCBI Taxonomy" id="634290"/>
    <lineage>
        <taxon>Bacteria</taxon>
        <taxon>Pseudomonadati</taxon>
        <taxon>Pseudomonadota</taxon>
        <taxon>Alphaproteobacteria</taxon>
        <taxon>Hyphomicrobiales</taxon>
        <taxon>Rhizobiaceae</taxon>
        <taxon>Rhizobium/Agrobacterium group</taxon>
        <taxon>Rhizobium</taxon>
    </lineage>
</organism>
<name>A0A432PNP5_9HYPH</name>
<dbReference type="InterPro" id="IPR029063">
    <property type="entry name" value="SAM-dependent_MTases_sf"/>
</dbReference>
<evidence type="ECO:0000313" key="1">
    <source>
        <dbReference type="EMBL" id="RUM25998.1"/>
    </source>
</evidence>
<dbReference type="EC" id="2.1.1.-" evidence="1"/>
<keyword evidence="2" id="KW-1185">Reference proteome</keyword>
<dbReference type="InterPro" id="IPR027612">
    <property type="entry name" value="Put_MTase_LIC12133"/>
</dbReference>
<gene>
    <name evidence="1" type="ORF">EFQ99_06805</name>
</gene>
<dbReference type="Proteomes" id="UP000278823">
    <property type="component" value="Unassembled WGS sequence"/>
</dbReference>
<comment type="caution">
    <text evidence="1">The sequence shown here is derived from an EMBL/GenBank/DDBJ whole genome shotgun (WGS) entry which is preliminary data.</text>
</comment>
<dbReference type="SUPFAM" id="SSF53335">
    <property type="entry name" value="S-adenosyl-L-methionine-dependent methyltransferases"/>
    <property type="match status" value="1"/>
</dbReference>
<dbReference type="OrthoDB" id="7296636at2"/>
<dbReference type="GO" id="GO:0032259">
    <property type="term" value="P:methylation"/>
    <property type="evidence" value="ECO:0007669"/>
    <property type="project" value="UniProtKB-KW"/>
</dbReference>
<evidence type="ECO:0000313" key="2">
    <source>
        <dbReference type="Proteomes" id="UP000278823"/>
    </source>
</evidence>
<dbReference type="EMBL" id="RJTH01000002">
    <property type="protein sequence ID" value="RUM25998.1"/>
    <property type="molecule type" value="Genomic_DNA"/>
</dbReference>
<dbReference type="AlphaFoldDB" id="A0A432PNP5"/>
<keyword evidence="1" id="KW-0489">Methyltransferase</keyword>
<keyword evidence="1" id="KW-0808">Transferase</keyword>
<sequence length="302" mass="34405">MRGEMANARQVLVRLLPPILADLLRSVKHRARQANSLKEALGNAVSGEKSEWEAVPADRWTASNGWLHPSIVATQIEKWREFSQSIRCPEPFGKSHEANPGAVVNVSAHNITMTFGYAVGRVIAEKQNGDPTRLLDWGGGIGHYASLAGELFPRAHFDYVIRELETLAEAGRPLLPQVSFLCDDDEALSQSYDLIFASSSLQYSRDIYGLLSKMAESGSRWIMVCRMPFIDHAHDFVVLQRPHRYGYNTEYTGWFLNRFKFVDFMKAKGYRLDREFLNDERPFVPNAPEQCTYRGYLFEKTH</sequence>
<accession>A0A432PNP5</accession>
<dbReference type="Gene3D" id="3.40.50.150">
    <property type="entry name" value="Vaccinia Virus protein VP39"/>
    <property type="match status" value="1"/>
</dbReference>
<dbReference type="NCBIfam" id="TIGR04325">
    <property type="entry name" value="MTase_LIC12133"/>
    <property type="match status" value="1"/>
</dbReference>